<organism evidence="1 2">
    <name type="scientific">Cylicostephanus goldi</name>
    <name type="common">Nematode worm</name>
    <dbReference type="NCBI Taxonomy" id="71465"/>
    <lineage>
        <taxon>Eukaryota</taxon>
        <taxon>Metazoa</taxon>
        <taxon>Ecdysozoa</taxon>
        <taxon>Nematoda</taxon>
        <taxon>Chromadorea</taxon>
        <taxon>Rhabditida</taxon>
        <taxon>Rhabditina</taxon>
        <taxon>Rhabditomorpha</taxon>
        <taxon>Strongyloidea</taxon>
        <taxon>Strongylidae</taxon>
        <taxon>Cylicostephanus</taxon>
    </lineage>
</organism>
<feature type="non-terminal residue" evidence="1">
    <location>
        <position position="1"/>
    </location>
</feature>
<protein>
    <submittedName>
        <fullName evidence="1">Uncharacterized protein</fullName>
    </submittedName>
</protein>
<dbReference type="OrthoDB" id="5859028at2759"/>
<keyword evidence="2" id="KW-1185">Reference proteome</keyword>
<proteinExistence type="predicted"/>
<gene>
    <name evidence="1" type="ORF">CGOC_LOCUS13193</name>
</gene>
<dbReference type="AlphaFoldDB" id="A0A3P7P1S3"/>
<dbReference type="Proteomes" id="UP000271889">
    <property type="component" value="Unassembled WGS sequence"/>
</dbReference>
<feature type="non-terminal residue" evidence="1">
    <location>
        <position position="274"/>
    </location>
</feature>
<reference evidence="1 2" key="1">
    <citation type="submission" date="2018-11" db="EMBL/GenBank/DDBJ databases">
        <authorList>
            <consortium name="Pathogen Informatics"/>
        </authorList>
    </citation>
    <scope>NUCLEOTIDE SEQUENCE [LARGE SCALE GENOMIC DNA]</scope>
</reference>
<sequence>IINLAFFSQNSQCRVLRRFLNDEAASTVLSEAIQQGLSEINLTESFANLLSSDENPIESLQKVSQVHRSDASMAGLNTISQQLKAKIIQDLVDPFRSALLSYILSKINALDLNSGSFRARVESLKTAIAELLHLLTDVFVHSEALFGHDVKNVVQQPIDKGLENFLAKLKSWEYWLDSQRRPRSLEDIITVCSASGQLVYGLQEFKAMVTNVEPSGQLVYGLQEFKAMVTNVEPSLSPNIKSALKWNRGVCDNVTKTANDKVVLKMKAKMEEIV</sequence>
<evidence type="ECO:0000313" key="2">
    <source>
        <dbReference type="Proteomes" id="UP000271889"/>
    </source>
</evidence>
<dbReference type="EMBL" id="UYRV01129083">
    <property type="protein sequence ID" value="VDN36381.1"/>
    <property type="molecule type" value="Genomic_DNA"/>
</dbReference>
<accession>A0A3P7P1S3</accession>
<evidence type="ECO:0000313" key="1">
    <source>
        <dbReference type="EMBL" id="VDN36381.1"/>
    </source>
</evidence>
<name>A0A3P7P1S3_CYLGO</name>